<organism evidence="1 2">
    <name type="scientific">Mytilus edulis</name>
    <name type="common">Blue mussel</name>
    <dbReference type="NCBI Taxonomy" id="6550"/>
    <lineage>
        <taxon>Eukaryota</taxon>
        <taxon>Metazoa</taxon>
        <taxon>Spiralia</taxon>
        <taxon>Lophotrochozoa</taxon>
        <taxon>Mollusca</taxon>
        <taxon>Bivalvia</taxon>
        <taxon>Autobranchia</taxon>
        <taxon>Pteriomorphia</taxon>
        <taxon>Mytilida</taxon>
        <taxon>Mytiloidea</taxon>
        <taxon>Mytilidae</taxon>
        <taxon>Mytilinae</taxon>
        <taxon>Mytilus</taxon>
    </lineage>
</organism>
<dbReference type="EMBL" id="CAJPWZ010002038">
    <property type="protein sequence ID" value="CAG2229839.1"/>
    <property type="molecule type" value="Genomic_DNA"/>
</dbReference>
<gene>
    <name evidence="1" type="ORF">MEDL_42712</name>
</gene>
<evidence type="ECO:0000313" key="2">
    <source>
        <dbReference type="Proteomes" id="UP000683360"/>
    </source>
</evidence>
<dbReference type="Proteomes" id="UP000683360">
    <property type="component" value="Unassembled WGS sequence"/>
</dbReference>
<reference evidence="1" key="1">
    <citation type="submission" date="2021-03" db="EMBL/GenBank/DDBJ databases">
        <authorList>
            <person name="Bekaert M."/>
        </authorList>
    </citation>
    <scope>NUCLEOTIDE SEQUENCE</scope>
</reference>
<accession>A0A8S3TI56</accession>
<evidence type="ECO:0000313" key="1">
    <source>
        <dbReference type="EMBL" id="CAG2229839.1"/>
    </source>
</evidence>
<protein>
    <submittedName>
        <fullName evidence="1">Uncharacterized protein</fullName>
    </submittedName>
</protein>
<comment type="caution">
    <text evidence="1">The sequence shown here is derived from an EMBL/GenBank/DDBJ whole genome shotgun (WGS) entry which is preliminary data.</text>
</comment>
<keyword evidence="2" id="KW-1185">Reference proteome</keyword>
<name>A0A8S3TI56_MYTED</name>
<dbReference type="OrthoDB" id="2407615at2759"/>
<proteinExistence type="predicted"/>
<sequence length="371" mass="42618">MGNNDSTSSSVPVNNRLRRLVQTDTIYHVDVDVQTCATVLAREEFGCQVDSVSPIFQELSGQIKLALYYFRERYESFSDDGSVTLESKTDSIQSNTASLEHPLYTTKSAPIPTDVCTKISLIDSVFVNPASKSSLRVVLDKIAIDSGVSTGSRHFMYVVCDGSPMTLILQLIIEEPEKYSWVVPYDLGHEEMNMVKSFTEMFSDFILKRFFETQGYKTPKALAFAKRCSDHHIAFDNLFKCRESVWMELVYSFRNTKTSCVAENFNGFVQWLKDNNDNTLLFICNLMLPCLESIFMFRKGVRENNCVLIERARKIFRQIWYGRHHTKYMLIDSFGLCDRFLMPPEILNCLNKHESFSRSGRIDAHQGLDFI</sequence>
<dbReference type="AlphaFoldDB" id="A0A8S3TI56"/>